<organism evidence="2 3">
    <name type="scientific">Streptomyces chisholmiae</name>
    <dbReference type="NCBI Taxonomy" id="3075540"/>
    <lineage>
        <taxon>Bacteria</taxon>
        <taxon>Bacillati</taxon>
        <taxon>Actinomycetota</taxon>
        <taxon>Actinomycetes</taxon>
        <taxon>Kitasatosporales</taxon>
        <taxon>Streptomycetaceae</taxon>
        <taxon>Streptomyces</taxon>
    </lineage>
</organism>
<feature type="region of interest" description="Disordered" evidence="1">
    <location>
        <begin position="1"/>
        <end position="30"/>
    </location>
</feature>
<dbReference type="Proteomes" id="UP001183410">
    <property type="component" value="Unassembled WGS sequence"/>
</dbReference>
<name>A0ABU2JKX6_9ACTN</name>
<comment type="caution">
    <text evidence="2">The sequence shown here is derived from an EMBL/GenBank/DDBJ whole genome shotgun (WGS) entry which is preliminary data.</text>
</comment>
<keyword evidence="3" id="KW-1185">Reference proteome</keyword>
<dbReference type="EMBL" id="JAVREO010000001">
    <property type="protein sequence ID" value="MDT0264908.1"/>
    <property type="molecule type" value="Genomic_DNA"/>
</dbReference>
<evidence type="ECO:0000256" key="1">
    <source>
        <dbReference type="SAM" id="MobiDB-lite"/>
    </source>
</evidence>
<gene>
    <name evidence="2" type="ORF">RM844_01255</name>
</gene>
<protein>
    <submittedName>
        <fullName evidence="2">Uncharacterized protein</fullName>
    </submittedName>
</protein>
<feature type="compositionally biased region" description="Basic and acidic residues" evidence="1">
    <location>
        <begin position="1"/>
        <end position="11"/>
    </location>
</feature>
<evidence type="ECO:0000313" key="2">
    <source>
        <dbReference type="EMBL" id="MDT0264908.1"/>
    </source>
</evidence>
<accession>A0ABU2JKX6</accession>
<reference evidence="3" key="1">
    <citation type="submission" date="2023-07" db="EMBL/GenBank/DDBJ databases">
        <title>30 novel species of actinomycetes from the DSMZ collection.</title>
        <authorList>
            <person name="Nouioui I."/>
        </authorList>
    </citation>
    <scope>NUCLEOTIDE SEQUENCE [LARGE SCALE GENOMIC DNA]</scope>
    <source>
        <strain evidence="3">DSM 44915</strain>
    </source>
</reference>
<dbReference type="RefSeq" id="WP_311663634.1">
    <property type="nucleotide sequence ID" value="NZ_JAVREO010000001.1"/>
</dbReference>
<evidence type="ECO:0000313" key="3">
    <source>
        <dbReference type="Proteomes" id="UP001183410"/>
    </source>
</evidence>
<sequence>MAWEWRFEKADGSTTQPAEDPGDFGTQGDAESWIGEIWPELLDGGIDQVTLLEDGTRVYGPMSLHSAVDD</sequence>
<proteinExistence type="predicted"/>